<feature type="domain" description="Disease resistance protein winged helix" evidence="9">
    <location>
        <begin position="451"/>
        <end position="522"/>
    </location>
</feature>
<dbReference type="InterPro" id="IPR056789">
    <property type="entry name" value="LRR_R13L1-DRL21"/>
</dbReference>
<feature type="domain" description="NB-ARC" evidence="7">
    <location>
        <begin position="200"/>
        <end position="361"/>
    </location>
</feature>
<keyword evidence="11" id="KW-1185">Reference proteome</keyword>
<dbReference type="PANTHER" id="PTHR36766:SF42">
    <property type="entry name" value="NB-ARC DOMAIN DISEASE RESISTANCE PROTEIN"/>
    <property type="match status" value="1"/>
</dbReference>
<dbReference type="PRINTS" id="PR00364">
    <property type="entry name" value="DISEASERSIST"/>
</dbReference>
<accession>A0A8B8MNI5</accession>
<dbReference type="InterPro" id="IPR058922">
    <property type="entry name" value="WHD_DRP"/>
</dbReference>
<dbReference type="InterPro" id="IPR027417">
    <property type="entry name" value="P-loop_NTPase"/>
</dbReference>
<dbReference type="SUPFAM" id="SSF52058">
    <property type="entry name" value="L domain-like"/>
    <property type="match status" value="2"/>
</dbReference>
<dbReference type="RefSeq" id="XP_027369162.1">
    <property type="nucleotide sequence ID" value="XM_027513361.1"/>
</dbReference>
<dbReference type="Pfam" id="PF00931">
    <property type="entry name" value="NB-ARC"/>
    <property type="match status" value="1"/>
</dbReference>
<evidence type="ECO:0000259" key="7">
    <source>
        <dbReference type="Pfam" id="PF00931"/>
    </source>
</evidence>
<evidence type="ECO:0000313" key="11">
    <source>
        <dbReference type="Proteomes" id="UP000694853"/>
    </source>
</evidence>
<evidence type="ECO:0000256" key="3">
    <source>
        <dbReference type="ARBA" id="ARBA00022741"/>
    </source>
</evidence>
<keyword evidence="1" id="KW-0433">Leucine-rich repeat</keyword>
<dbReference type="PANTHER" id="PTHR36766">
    <property type="entry name" value="PLANT BROAD-SPECTRUM MILDEW RESISTANCE PROTEIN RPW8"/>
    <property type="match status" value="1"/>
</dbReference>
<dbReference type="Gene3D" id="1.10.10.10">
    <property type="entry name" value="Winged helix-like DNA-binding domain superfamily/Winged helix DNA-binding domain"/>
    <property type="match status" value="1"/>
</dbReference>
<dbReference type="InterPro" id="IPR041118">
    <property type="entry name" value="Rx_N"/>
</dbReference>
<dbReference type="GO" id="GO:0006952">
    <property type="term" value="P:defense response"/>
    <property type="evidence" value="ECO:0007669"/>
    <property type="project" value="UniProtKB-KW"/>
</dbReference>
<name>A0A8B8MNI5_ABRPR</name>
<feature type="domain" description="Disease resistance N-terminal" evidence="8">
    <location>
        <begin position="39"/>
        <end position="122"/>
    </location>
</feature>
<evidence type="ECO:0000259" key="8">
    <source>
        <dbReference type="Pfam" id="PF18052"/>
    </source>
</evidence>
<protein>
    <submittedName>
        <fullName evidence="12">Disease resistance protein RGA1</fullName>
    </submittedName>
</protein>
<dbReference type="Gene3D" id="1.10.8.430">
    <property type="entry name" value="Helical domain of apoptotic protease-activating factors"/>
    <property type="match status" value="1"/>
</dbReference>
<dbReference type="AlphaFoldDB" id="A0A8B8MNI5"/>
<dbReference type="Gene3D" id="3.80.10.10">
    <property type="entry name" value="Ribonuclease Inhibitor"/>
    <property type="match status" value="2"/>
</dbReference>
<dbReference type="Pfam" id="PF18052">
    <property type="entry name" value="Rx_N"/>
    <property type="match status" value="1"/>
</dbReference>
<feature type="domain" description="R13L1/DRL21-like LRR repeat region" evidence="10">
    <location>
        <begin position="699"/>
        <end position="822"/>
    </location>
</feature>
<dbReference type="Gene3D" id="3.40.50.300">
    <property type="entry name" value="P-loop containing nucleotide triphosphate hydrolases"/>
    <property type="match status" value="1"/>
</dbReference>
<dbReference type="Pfam" id="PF25019">
    <property type="entry name" value="LRR_R13L1-DRL21"/>
    <property type="match status" value="1"/>
</dbReference>
<feature type="signal peptide" evidence="6">
    <location>
        <begin position="1"/>
        <end position="17"/>
    </location>
</feature>
<feature type="chain" id="PRO_5034527428" evidence="6">
    <location>
        <begin position="18"/>
        <end position="1045"/>
    </location>
</feature>
<dbReference type="GO" id="GO:0043531">
    <property type="term" value="F:ADP binding"/>
    <property type="evidence" value="ECO:0007669"/>
    <property type="project" value="InterPro"/>
</dbReference>
<evidence type="ECO:0000256" key="2">
    <source>
        <dbReference type="ARBA" id="ARBA00022737"/>
    </source>
</evidence>
<keyword evidence="4" id="KW-0611">Plant defense</keyword>
<dbReference type="GO" id="GO:0051707">
    <property type="term" value="P:response to other organism"/>
    <property type="evidence" value="ECO:0007669"/>
    <property type="project" value="UniProtKB-ARBA"/>
</dbReference>
<dbReference type="Pfam" id="PF23559">
    <property type="entry name" value="WHD_DRP"/>
    <property type="match status" value="1"/>
</dbReference>
<keyword evidence="2" id="KW-0677">Repeat</keyword>
<keyword evidence="3" id="KW-0547">Nucleotide-binding</keyword>
<gene>
    <name evidence="12" type="primary">LOC113874989</name>
</gene>
<dbReference type="InterPro" id="IPR036388">
    <property type="entry name" value="WH-like_DNA-bd_sf"/>
</dbReference>
<dbReference type="InterPro" id="IPR042197">
    <property type="entry name" value="Apaf_helical"/>
</dbReference>
<dbReference type="InterPro" id="IPR038005">
    <property type="entry name" value="RX-like_CC"/>
</dbReference>
<evidence type="ECO:0000256" key="5">
    <source>
        <dbReference type="ARBA" id="ARBA00022840"/>
    </source>
</evidence>
<reference evidence="12" key="2">
    <citation type="submission" date="2025-08" db="UniProtKB">
        <authorList>
            <consortium name="RefSeq"/>
        </authorList>
    </citation>
    <scope>IDENTIFICATION</scope>
    <source>
        <tissue evidence="12">Young leaves</tissue>
    </source>
</reference>
<dbReference type="KEGG" id="aprc:113874989"/>
<evidence type="ECO:0000256" key="1">
    <source>
        <dbReference type="ARBA" id="ARBA00022614"/>
    </source>
</evidence>
<dbReference type="InterPro" id="IPR032675">
    <property type="entry name" value="LRR_dom_sf"/>
</dbReference>
<keyword evidence="6" id="KW-0732">Signal</keyword>
<evidence type="ECO:0000256" key="4">
    <source>
        <dbReference type="ARBA" id="ARBA00022821"/>
    </source>
</evidence>
<dbReference type="FunFam" id="1.10.10.10:FF:000322">
    <property type="entry name" value="Probable disease resistance protein At1g63360"/>
    <property type="match status" value="1"/>
</dbReference>
<sequence>MTLLMLCFLLYQQRHQSTEVFSLYSIVAFLKMDIANSVLEHVSAHLFSIIRAEFAAFSGIKSNAEELSSNLDRTRSILELEDAEERQITHHSIKDRLMQLREVVYLAEDTLDEYSLRSNRLGGFSSFRPKNIMFRYKVGRRLRFIKREIHHLMDGLGDYSRIQLNEGVLEVRQLKPTVFGRVEDEVKILEFLLDQACAFDSPSIYPIVGIGGVGKTTMAQLVYNNERVSTHFSVKIWVSVSQNFSVKRILCSIVDSIAREKYDVYDLDVIERKARELLKNKRYLLVLDDVWMRSQELEFGLSQEKWEKLKSVLLGGSKGASVLVSTRDMGVATMVGTCDAHHLFGLSEADCWLLFKHYAFGPNREESEELVEIGKEIIKRCEGLPLATMALGDLMRSRSGVQEWLEVRESWSWRHSQDGHSQDGNSVMSALRLSYSDLTPTTKLCFAFCAIFPKNTEIMKEDLIRLWMANGFISSTTDLEVEEVGNRTWNELCQKSFFKDVKKDVYSGDISFKMHDLVHDLAQSVSGIRCMILENANMTNLSERTLHIGFGSGLLSFSKGAFQKVESLRTLYQFEFSLYNTISGYFPTNSSLRVLSTSYFFKLSSLKRLIHLRYLQLYGFDMKYLPNSIYSLGNLETLKLIYCRKLVCLPKHLTRLQNLRHLVITECHSLSCMFPYMHKLSYLRTLTLFIVSSKAGHNLAQLSDLNLGGKLSIEGLQNVGSLSETQKAKLKDKINLHELCLSWDNNGETKSNAIDPEEVLEALQPHPNLKTLRIYDYEGSRLSSWIGNLNLVALELFDCKKCLQLPSLGKLPLLRKLEIYSMDDVQYLDDDESYGAEELAFPSLEELEVRGLPNLQRLLKVERVQMFPSISNVTIDDCSKLQLPSLPSIKQLNVRGCSHELLRSISSFSALTFLNLSGGGDLTSLPKEMLINLTCLETMILYNFPKMKALPDKLSYLNALKHLEIRYCGELESLPQHGWECLRFLHHLEIAYCERLRSLPEGVQQVNSLEVLTIECCPELEKRCKKGTGEDWDKIAHVPNVILLQ</sequence>
<evidence type="ECO:0000259" key="10">
    <source>
        <dbReference type="Pfam" id="PF25019"/>
    </source>
</evidence>
<evidence type="ECO:0000256" key="6">
    <source>
        <dbReference type="SAM" id="SignalP"/>
    </source>
</evidence>
<keyword evidence="5" id="KW-0067">ATP-binding</keyword>
<dbReference type="InterPro" id="IPR002182">
    <property type="entry name" value="NB-ARC"/>
</dbReference>
<dbReference type="SUPFAM" id="SSF52540">
    <property type="entry name" value="P-loop containing nucleoside triphosphate hydrolases"/>
    <property type="match status" value="1"/>
</dbReference>
<dbReference type="CDD" id="cd14798">
    <property type="entry name" value="RX-CC_like"/>
    <property type="match status" value="1"/>
</dbReference>
<dbReference type="Gene3D" id="1.20.5.4130">
    <property type="match status" value="1"/>
</dbReference>
<evidence type="ECO:0000313" key="12">
    <source>
        <dbReference type="RefSeq" id="XP_027369162.1"/>
    </source>
</evidence>
<dbReference type="GeneID" id="113874989"/>
<dbReference type="GO" id="GO:0005524">
    <property type="term" value="F:ATP binding"/>
    <property type="evidence" value="ECO:0007669"/>
    <property type="project" value="UniProtKB-KW"/>
</dbReference>
<dbReference type="Proteomes" id="UP000694853">
    <property type="component" value="Unplaced"/>
</dbReference>
<organism evidence="11 12">
    <name type="scientific">Abrus precatorius</name>
    <name type="common">Indian licorice</name>
    <name type="synonym">Glycine abrus</name>
    <dbReference type="NCBI Taxonomy" id="3816"/>
    <lineage>
        <taxon>Eukaryota</taxon>
        <taxon>Viridiplantae</taxon>
        <taxon>Streptophyta</taxon>
        <taxon>Embryophyta</taxon>
        <taxon>Tracheophyta</taxon>
        <taxon>Spermatophyta</taxon>
        <taxon>Magnoliopsida</taxon>
        <taxon>eudicotyledons</taxon>
        <taxon>Gunneridae</taxon>
        <taxon>Pentapetalae</taxon>
        <taxon>rosids</taxon>
        <taxon>fabids</taxon>
        <taxon>Fabales</taxon>
        <taxon>Fabaceae</taxon>
        <taxon>Papilionoideae</taxon>
        <taxon>50 kb inversion clade</taxon>
        <taxon>NPAAA clade</taxon>
        <taxon>indigoferoid/millettioid clade</taxon>
        <taxon>Abreae</taxon>
        <taxon>Abrus</taxon>
    </lineage>
</organism>
<evidence type="ECO:0000259" key="9">
    <source>
        <dbReference type="Pfam" id="PF23559"/>
    </source>
</evidence>
<reference evidence="11" key="1">
    <citation type="journal article" date="2019" name="Toxins">
        <title>Detection of Abrin-Like and Prepropulchellin-Like Toxin Genes and Transcripts Using Whole Genome Sequencing and Full-Length Transcript Sequencing of Abrus precatorius.</title>
        <authorList>
            <person name="Hovde B.T."/>
            <person name="Daligault H.E."/>
            <person name="Hanschen E.R."/>
            <person name="Kunde Y.A."/>
            <person name="Johnson M.B."/>
            <person name="Starkenburg S.R."/>
            <person name="Johnson S.L."/>
        </authorList>
    </citation>
    <scope>NUCLEOTIDE SEQUENCE [LARGE SCALE GENOMIC DNA]</scope>
</reference>
<dbReference type="OrthoDB" id="2973320at2759"/>
<proteinExistence type="predicted"/>